<sequence>MNEDMRIIFQDEVTVESMASADLRYMDEYLVDKLEEYENLKNAIDNFVTKHDKLIAPLEKTIAENDKKCIAYYLQNRSYTLKSYLEQTRDKLEKITQIKAKELKLNKRILEEEPYSETFKQLLKERFHLIKPLKRLEEQLQILRTNGNREYTRLQNLEEYQVKIEEFEELTGLTYFECITEGDEYVMELLKIQPEEDAESDEDEDWDEEEEEEEEDDDEDEDWNEDEDEDEDEDWDEDDDDWNNEDDEDSDDEFEEDEESEDELDVIDSLEDDLLVKQFRQILEICDQYDDSNRYLHFSESFFIEINQAYFKKDLSALENIYARLLGLPSAKLVDKAMHESWDQESEAEKYIKKLKILSLKYQLLTKENCYEYAIDIDKMDDYFSRYVKRLKAKINRQNIEIEQEFSRLSKKMEM</sequence>
<gene>
    <name evidence="2" type="ORF">SAMN02583745_02796</name>
</gene>
<keyword evidence="3" id="KW-1185">Reference proteome</keyword>
<feature type="compositionally biased region" description="Acidic residues" evidence="1">
    <location>
        <begin position="195"/>
        <end position="265"/>
    </location>
</feature>
<protein>
    <submittedName>
        <fullName evidence="2">Uncharacterized protein</fullName>
    </submittedName>
</protein>
<organism evidence="2 3">
    <name type="scientific">Thorsellia anophelis DSM 18579</name>
    <dbReference type="NCBI Taxonomy" id="1123402"/>
    <lineage>
        <taxon>Bacteria</taxon>
        <taxon>Pseudomonadati</taxon>
        <taxon>Pseudomonadota</taxon>
        <taxon>Gammaproteobacteria</taxon>
        <taxon>Enterobacterales</taxon>
        <taxon>Thorselliaceae</taxon>
        <taxon>Thorsellia</taxon>
    </lineage>
</organism>
<evidence type="ECO:0000256" key="1">
    <source>
        <dbReference type="SAM" id="MobiDB-lite"/>
    </source>
</evidence>
<dbReference type="Proteomes" id="UP000242642">
    <property type="component" value="Unassembled WGS sequence"/>
</dbReference>
<accession>A0A1I0FKG5</accession>
<dbReference type="AlphaFoldDB" id="A0A1I0FKG5"/>
<reference evidence="3" key="1">
    <citation type="submission" date="2016-10" db="EMBL/GenBank/DDBJ databases">
        <authorList>
            <person name="Varghese N."/>
            <person name="Submissions S."/>
        </authorList>
    </citation>
    <scope>NUCLEOTIDE SEQUENCE [LARGE SCALE GENOMIC DNA]</scope>
    <source>
        <strain evidence="3">DSM 18579</strain>
    </source>
</reference>
<dbReference type="EMBL" id="FOHV01000043">
    <property type="protein sequence ID" value="SET58508.1"/>
    <property type="molecule type" value="Genomic_DNA"/>
</dbReference>
<evidence type="ECO:0000313" key="3">
    <source>
        <dbReference type="Proteomes" id="UP000242642"/>
    </source>
</evidence>
<feature type="region of interest" description="Disordered" evidence="1">
    <location>
        <begin position="194"/>
        <end position="265"/>
    </location>
</feature>
<evidence type="ECO:0000313" key="2">
    <source>
        <dbReference type="EMBL" id="SET58508.1"/>
    </source>
</evidence>
<proteinExistence type="predicted"/>
<name>A0A1I0FKG5_9GAMM</name>
<dbReference type="RefSeq" id="WP_177168681.1">
    <property type="nucleotide sequence ID" value="NZ_FOHV01000043.1"/>
</dbReference>